<dbReference type="EC" id="2.7.1.24" evidence="8 9"/>
<evidence type="ECO:0000256" key="1">
    <source>
        <dbReference type="ARBA" id="ARBA00009018"/>
    </source>
</evidence>
<accession>A0A1G8GYX5</accession>
<comment type="similarity">
    <text evidence="1 8">Belongs to the CoaE family.</text>
</comment>
<protein>
    <recommendedName>
        <fullName evidence="8 9">Dephospho-CoA kinase</fullName>
        <ecNumber evidence="8 9">2.7.1.24</ecNumber>
    </recommendedName>
    <alternativeName>
        <fullName evidence="8">Dephosphocoenzyme A kinase</fullName>
    </alternativeName>
</protein>
<evidence type="ECO:0000313" key="10">
    <source>
        <dbReference type="EMBL" id="QKX51649.1"/>
    </source>
</evidence>
<evidence type="ECO:0000256" key="5">
    <source>
        <dbReference type="ARBA" id="ARBA00022777"/>
    </source>
</evidence>
<sequence length="200" mass="22543">MIIGLTGSIASGKSTVSAMLAEMGYPIVDADKVARLVVEPGSETLEKIRVLFGEEVILPDGTMDRKKVGELIFNDPASRKKLNDVIHPAIRMEMLRQRGEFLDQGFETVIMDIPLLFESRLQHLVDKVLVVSVTEEHQLKRLMERNGLSEKEARARIASQLPMSVKEEGADAVIYNNGSVDETKWQLNRILDQWKRLQSE</sequence>
<dbReference type="PANTHER" id="PTHR10695:SF46">
    <property type="entry name" value="BIFUNCTIONAL COENZYME A SYNTHASE-RELATED"/>
    <property type="match status" value="1"/>
</dbReference>
<organism evidence="10 11">
    <name type="scientific">Planococcus glaciei</name>
    <dbReference type="NCBI Taxonomy" id="459472"/>
    <lineage>
        <taxon>Bacteria</taxon>
        <taxon>Bacillati</taxon>
        <taxon>Bacillota</taxon>
        <taxon>Bacilli</taxon>
        <taxon>Bacillales</taxon>
        <taxon>Caryophanaceae</taxon>
        <taxon>Planococcus</taxon>
    </lineage>
</organism>
<dbReference type="AlphaFoldDB" id="A0A1G8GYX5"/>
<comment type="subcellular location">
    <subcellularLocation>
        <location evidence="8">Cytoplasm</location>
    </subcellularLocation>
</comment>
<dbReference type="NCBIfam" id="TIGR00152">
    <property type="entry name" value="dephospho-CoA kinase"/>
    <property type="match status" value="1"/>
</dbReference>
<evidence type="ECO:0000256" key="8">
    <source>
        <dbReference type="HAMAP-Rule" id="MF_00376"/>
    </source>
</evidence>
<evidence type="ECO:0000256" key="6">
    <source>
        <dbReference type="ARBA" id="ARBA00022840"/>
    </source>
</evidence>
<dbReference type="UniPathway" id="UPA00241">
    <property type="reaction ID" value="UER00356"/>
</dbReference>
<dbReference type="InterPro" id="IPR027417">
    <property type="entry name" value="P-loop_NTPase"/>
</dbReference>
<evidence type="ECO:0000256" key="9">
    <source>
        <dbReference type="NCBIfam" id="TIGR00152"/>
    </source>
</evidence>
<dbReference type="InterPro" id="IPR001977">
    <property type="entry name" value="Depp_CoAkinase"/>
</dbReference>
<dbReference type="HAMAP" id="MF_00376">
    <property type="entry name" value="Dephospho_CoA_kinase"/>
    <property type="match status" value="1"/>
</dbReference>
<keyword evidence="2 8" id="KW-0963">Cytoplasm</keyword>
<feature type="binding site" evidence="8">
    <location>
        <begin position="10"/>
        <end position="15"/>
    </location>
    <ligand>
        <name>ATP</name>
        <dbReference type="ChEBI" id="CHEBI:30616"/>
    </ligand>
</feature>
<dbReference type="Pfam" id="PF01121">
    <property type="entry name" value="CoaE"/>
    <property type="match status" value="1"/>
</dbReference>
<dbReference type="GO" id="GO:0005737">
    <property type="term" value="C:cytoplasm"/>
    <property type="evidence" value="ECO:0007669"/>
    <property type="project" value="UniProtKB-SubCell"/>
</dbReference>
<gene>
    <name evidence="8" type="primary">coaE</name>
    <name evidence="10" type="ORF">HF394_14350</name>
</gene>
<dbReference type="EMBL" id="CP051177">
    <property type="protein sequence ID" value="QKX51649.1"/>
    <property type="molecule type" value="Genomic_DNA"/>
</dbReference>
<dbReference type="PROSITE" id="PS51219">
    <property type="entry name" value="DPCK"/>
    <property type="match status" value="1"/>
</dbReference>
<reference evidence="11" key="1">
    <citation type="submission" date="2020-06" db="EMBL/GenBank/DDBJ databases">
        <title>Isolation of Planomicrobium glaciei.</title>
        <authorList>
            <person name="Malisova L."/>
            <person name="Safrankova R."/>
            <person name="Jakubu V."/>
            <person name="Spanelova P."/>
        </authorList>
    </citation>
    <scope>NUCLEOTIDE SEQUENCE [LARGE SCALE GENOMIC DNA]</scope>
    <source>
        <strain evidence="11">NRL-ATB46093</strain>
    </source>
</reference>
<dbReference type="CDD" id="cd02022">
    <property type="entry name" value="DPCK"/>
    <property type="match status" value="1"/>
</dbReference>
<comment type="function">
    <text evidence="8">Catalyzes the phosphorylation of the 3'-hydroxyl group of dephosphocoenzyme A to form coenzyme A.</text>
</comment>
<dbReference type="GO" id="GO:0015937">
    <property type="term" value="P:coenzyme A biosynthetic process"/>
    <property type="evidence" value="ECO:0007669"/>
    <property type="project" value="UniProtKB-UniRule"/>
</dbReference>
<keyword evidence="7 8" id="KW-0173">Coenzyme A biosynthesis</keyword>
<dbReference type="SUPFAM" id="SSF52540">
    <property type="entry name" value="P-loop containing nucleoside triphosphate hydrolases"/>
    <property type="match status" value="1"/>
</dbReference>
<keyword evidence="11" id="KW-1185">Reference proteome</keyword>
<keyword evidence="4 8" id="KW-0547">Nucleotide-binding</keyword>
<dbReference type="FunFam" id="3.40.50.300:FF:000991">
    <property type="entry name" value="Dephospho-CoA kinase"/>
    <property type="match status" value="1"/>
</dbReference>
<dbReference type="Proteomes" id="UP000509222">
    <property type="component" value="Chromosome"/>
</dbReference>
<dbReference type="PANTHER" id="PTHR10695">
    <property type="entry name" value="DEPHOSPHO-COA KINASE-RELATED"/>
    <property type="match status" value="1"/>
</dbReference>
<evidence type="ECO:0000256" key="3">
    <source>
        <dbReference type="ARBA" id="ARBA00022679"/>
    </source>
</evidence>
<keyword evidence="6 8" id="KW-0067">ATP-binding</keyword>
<evidence type="ECO:0000313" key="11">
    <source>
        <dbReference type="Proteomes" id="UP000509222"/>
    </source>
</evidence>
<dbReference type="eggNOG" id="COG0237">
    <property type="taxonomic scope" value="Bacteria"/>
</dbReference>
<name>A0A1G8GYX5_9BACL</name>
<keyword evidence="5 8" id="KW-0418">Kinase</keyword>
<proteinExistence type="inferred from homology"/>
<dbReference type="RefSeq" id="WP_036804760.1">
    <property type="nucleotide sequence ID" value="NZ_CP051177.1"/>
</dbReference>
<dbReference type="STRING" id="459472.SAMN04487975_110170"/>
<evidence type="ECO:0000256" key="7">
    <source>
        <dbReference type="ARBA" id="ARBA00022993"/>
    </source>
</evidence>
<dbReference type="Gene3D" id="3.40.50.300">
    <property type="entry name" value="P-loop containing nucleotide triphosphate hydrolases"/>
    <property type="match status" value="1"/>
</dbReference>
<comment type="catalytic activity">
    <reaction evidence="8">
        <text>3'-dephospho-CoA + ATP = ADP + CoA + H(+)</text>
        <dbReference type="Rhea" id="RHEA:18245"/>
        <dbReference type="ChEBI" id="CHEBI:15378"/>
        <dbReference type="ChEBI" id="CHEBI:30616"/>
        <dbReference type="ChEBI" id="CHEBI:57287"/>
        <dbReference type="ChEBI" id="CHEBI:57328"/>
        <dbReference type="ChEBI" id="CHEBI:456216"/>
        <dbReference type="EC" id="2.7.1.24"/>
    </reaction>
</comment>
<evidence type="ECO:0000256" key="4">
    <source>
        <dbReference type="ARBA" id="ARBA00022741"/>
    </source>
</evidence>
<evidence type="ECO:0000256" key="2">
    <source>
        <dbReference type="ARBA" id="ARBA00022490"/>
    </source>
</evidence>
<dbReference type="GO" id="GO:0005524">
    <property type="term" value="F:ATP binding"/>
    <property type="evidence" value="ECO:0007669"/>
    <property type="project" value="UniProtKB-UniRule"/>
</dbReference>
<dbReference type="GO" id="GO:0004140">
    <property type="term" value="F:dephospho-CoA kinase activity"/>
    <property type="evidence" value="ECO:0007669"/>
    <property type="project" value="UniProtKB-UniRule"/>
</dbReference>
<comment type="pathway">
    <text evidence="8">Cofactor biosynthesis; coenzyme A biosynthesis; CoA from (R)-pantothenate: step 5/5.</text>
</comment>
<keyword evidence="3 8" id="KW-0808">Transferase</keyword>
<dbReference type="OrthoDB" id="9812943at2"/>